<dbReference type="EMBL" id="VWXF01000005">
    <property type="protein sequence ID" value="NIF22557.1"/>
    <property type="molecule type" value="Genomic_DNA"/>
</dbReference>
<protein>
    <submittedName>
        <fullName evidence="2">AAA family ATPase</fullName>
    </submittedName>
</protein>
<dbReference type="InterPro" id="IPR027417">
    <property type="entry name" value="P-loop_NTPase"/>
</dbReference>
<evidence type="ECO:0000313" key="3">
    <source>
        <dbReference type="Proteomes" id="UP001515683"/>
    </source>
</evidence>
<dbReference type="SUPFAM" id="SSF52540">
    <property type="entry name" value="P-loop containing nucleoside triphosphate hydrolases"/>
    <property type="match status" value="1"/>
</dbReference>
<dbReference type="Gene3D" id="3.40.50.300">
    <property type="entry name" value="P-loop containing nucleotide triphosphate hydrolases"/>
    <property type="match status" value="1"/>
</dbReference>
<keyword evidence="3" id="KW-1185">Reference proteome</keyword>
<dbReference type="PANTHER" id="PTHR32114">
    <property type="entry name" value="ABC TRANSPORTER ABCH.3"/>
    <property type="match status" value="1"/>
</dbReference>
<sequence length="637" mass="72345">MISYNPTLNIKTLHAFKNAKEVLYMEFHNGLNVIHGSNGSGKTSVIQLLTYALGATVYNWKEEAGSCDYVIAEIYANESTITIGREIKESSASMNIFFGDYAESLKNGKTGWFNYPYSISPSRESFSQKLFEILNIPEAKSDGINNLTMHQILRVVYNNQSSPATSIFNDEPFDSAIKREFVSNYLLGLYDDNLYSNKLELIKKDKELTKTISELKGLYLLVDGSDTDFSFSSTEEHIEQLQLRIDLLINSIEEKKNIDLSINFKNETKATSPIEIVKLKKDLLFLEISLKQLDYNISDSTSFIEELKQKILAIEDSMKFGKYYKAKEFDTCPSCFSLLKSASDENNCSLCGTHNASNSKNMNYARMKNEISIQLKESSDILAKHEKEKEKIALAIKETKKNLRAKINKISIISNSLNSDNDSSLYDAYREVGELEEKINSLSQLSKIYLQINKLRELRNTLQDRVSHLESEIDKKETALLLKLPKIQEKITGYMIEILSKDLENIEDPHDKAEFSNITSIGFDLASNRIIINNKVSFSESSMYYLNNALHISLLKLSLTDKAVRFPRLLILDGIENGGMEDIRSKGIQKTIKEISDEFDGIRHQVIVTTKGINAEVDNSKYRVGDKFTSSNRSLKM</sequence>
<dbReference type="Proteomes" id="UP001515683">
    <property type="component" value="Unassembled WGS sequence"/>
</dbReference>
<dbReference type="PANTHER" id="PTHR32114:SF2">
    <property type="entry name" value="ABC TRANSPORTER ABCH.3"/>
    <property type="match status" value="1"/>
</dbReference>
<evidence type="ECO:0000313" key="2">
    <source>
        <dbReference type="EMBL" id="NIF22557.1"/>
    </source>
</evidence>
<comment type="caution">
    <text evidence="2">The sequence shown here is derived from an EMBL/GenBank/DDBJ whole genome shotgun (WGS) entry which is preliminary data.</text>
</comment>
<keyword evidence="1" id="KW-0175">Coiled coil</keyword>
<accession>A0ABX0RBT9</accession>
<evidence type="ECO:0000256" key="1">
    <source>
        <dbReference type="SAM" id="Coils"/>
    </source>
</evidence>
<proteinExistence type="predicted"/>
<dbReference type="RefSeq" id="WP_167015325.1">
    <property type="nucleotide sequence ID" value="NZ_VWXF01000005.1"/>
</dbReference>
<organism evidence="2 3">
    <name type="scientific">Candidatus Pantoea multigeneris</name>
    <dbReference type="NCBI Taxonomy" id="2608357"/>
    <lineage>
        <taxon>Bacteria</taxon>
        <taxon>Pseudomonadati</taxon>
        <taxon>Pseudomonadota</taxon>
        <taxon>Gammaproteobacteria</taxon>
        <taxon>Enterobacterales</taxon>
        <taxon>Erwiniaceae</taxon>
        <taxon>Pantoea</taxon>
    </lineage>
</organism>
<gene>
    <name evidence="2" type="ORF">F3J40_13220</name>
</gene>
<feature type="coiled-coil region" evidence="1">
    <location>
        <begin position="452"/>
        <end position="479"/>
    </location>
</feature>
<reference evidence="2 3" key="1">
    <citation type="journal article" date="2019" name="bioRxiv">
        <title>Bacteria contribute to plant secondary compound degradation in a generalist herbivore system.</title>
        <authorList>
            <person name="Francoeur C.B."/>
            <person name="Khadempour L."/>
            <person name="Moreira-Soto R.D."/>
            <person name="Gotting K."/>
            <person name="Book A.J."/>
            <person name="Pinto-Tomas A.A."/>
            <person name="Keefover-Ring K."/>
            <person name="Currie C.R."/>
        </authorList>
    </citation>
    <scope>NUCLEOTIDE SEQUENCE [LARGE SCALE GENOMIC DNA]</scope>
    <source>
        <strain evidence="2">Acro-835</strain>
    </source>
</reference>
<name>A0ABX0RBT9_9GAMM</name>